<evidence type="ECO:0000313" key="3">
    <source>
        <dbReference type="EMBL" id="HIR05041.1"/>
    </source>
</evidence>
<evidence type="ECO:0000313" key="4">
    <source>
        <dbReference type="Proteomes" id="UP000824250"/>
    </source>
</evidence>
<reference evidence="3" key="1">
    <citation type="submission" date="2020-10" db="EMBL/GenBank/DDBJ databases">
        <authorList>
            <person name="Gilroy R."/>
        </authorList>
    </citation>
    <scope>NUCLEOTIDE SEQUENCE</scope>
    <source>
        <strain evidence="3">CHK180-2868</strain>
    </source>
</reference>
<evidence type="ECO:0000256" key="1">
    <source>
        <dbReference type="SAM" id="MobiDB-lite"/>
    </source>
</evidence>
<reference evidence="3" key="2">
    <citation type="journal article" date="2021" name="PeerJ">
        <title>Extensive microbial diversity within the chicken gut microbiome revealed by metagenomics and culture.</title>
        <authorList>
            <person name="Gilroy R."/>
            <person name="Ravi A."/>
            <person name="Getino M."/>
            <person name="Pursley I."/>
            <person name="Horton D.L."/>
            <person name="Alikhan N.F."/>
            <person name="Baker D."/>
            <person name="Gharbi K."/>
            <person name="Hall N."/>
            <person name="Watson M."/>
            <person name="Adriaenssens E.M."/>
            <person name="Foster-Nyarko E."/>
            <person name="Jarju S."/>
            <person name="Secka A."/>
            <person name="Antonio M."/>
            <person name="Oren A."/>
            <person name="Chaudhuri R.R."/>
            <person name="La Ragione R."/>
            <person name="Hildebrand F."/>
            <person name="Pallen M.J."/>
        </authorList>
    </citation>
    <scope>NUCLEOTIDE SEQUENCE</scope>
    <source>
        <strain evidence="3">CHK180-2868</strain>
    </source>
</reference>
<accession>A0A9D1D4D4</accession>
<name>A0A9D1D4D4_9FIRM</name>
<feature type="region of interest" description="Disordered" evidence="1">
    <location>
        <begin position="1"/>
        <end position="21"/>
    </location>
</feature>
<sequence>MAYMGTDAKRDKKNKGPSNAEKEYEMLRTEILQYMEEYQTVRNMMYVATAAILGFNGAMWQSRYLFLLPLIVILPSYLIFYDYWKSVACASTYLQEFIEKDGIQDTYRWETRHDRFGILLSHKRREEKQKITDMGMHFQQIPYFVCGALCLVLYWANTVGVYLERYLKPTISETREAVESVMVRMFSGALRDSVRFLHLKADLCLGVLATGICIFLWMKFYQVHAEEFREVWKQVRNSEQEVLETIQDAKK</sequence>
<keyword evidence="2" id="KW-0472">Membrane</keyword>
<comment type="caution">
    <text evidence="3">The sequence shown here is derived from an EMBL/GenBank/DDBJ whole genome shotgun (WGS) entry which is preliminary data.</text>
</comment>
<dbReference type="EMBL" id="DVGC01000020">
    <property type="protein sequence ID" value="HIR05041.1"/>
    <property type="molecule type" value="Genomic_DNA"/>
</dbReference>
<dbReference type="AlphaFoldDB" id="A0A9D1D4D4"/>
<feature type="transmembrane region" description="Helical" evidence="2">
    <location>
        <begin position="196"/>
        <end position="218"/>
    </location>
</feature>
<protein>
    <submittedName>
        <fullName evidence="3">Uncharacterized protein</fullName>
    </submittedName>
</protein>
<evidence type="ECO:0000256" key="2">
    <source>
        <dbReference type="SAM" id="Phobius"/>
    </source>
</evidence>
<feature type="transmembrane region" description="Helical" evidence="2">
    <location>
        <begin position="141"/>
        <end position="163"/>
    </location>
</feature>
<keyword evidence="2" id="KW-0812">Transmembrane</keyword>
<proteinExistence type="predicted"/>
<gene>
    <name evidence="3" type="ORF">IAB28_03620</name>
</gene>
<feature type="transmembrane region" description="Helical" evidence="2">
    <location>
        <begin position="66"/>
        <end position="84"/>
    </location>
</feature>
<keyword evidence="2" id="KW-1133">Transmembrane helix</keyword>
<dbReference type="Proteomes" id="UP000824250">
    <property type="component" value="Unassembled WGS sequence"/>
</dbReference>
<organism evidence="3 4">
    <name type="scientific">Candidatus Copromonas faecavium</name>
    <name type="common">nom. illeg.</name>
    <dbReference type="NCBI Taxonomy" id="2840740"/>
    <lineage>
        <taxon>Bacteria</taxon>
        <taxon>Bacillati</taxon>
        <taxon>Bacillota</taxon>
        <taxon>Clostridia</taxon>
        <taxon>Lachnospirales</taxon>
        <taxon>Lachnospiraceae</taxon>
        <taxon>Candidatus Copromonas (nom. illeg.)</taxon>
    </lineage>
</organism>